<dbReference type="PANTHER" id="PTHR43308">
    <property type="entry name" value="OUTER MEMBRANE PROTEIN ALPHA-RELATED"/>
    <property type="match status" value="1"/>
</dbReference>
<feature type="compositionally biased region" description="Basic and acidic residues" evidence="2">
    <location>
        <begin position="233"/>
        <end position="277"/>
    </location>
</feature>
<organism evidence="4 5">
    <name type="scientific">Bacillus thuringiensis</name>
    <dbReference type="NCBI Taxonomy" id="1428"/>
    <lineage>
        <taxon>Bacteria</taxon>
        <taxon>Bacillati</taxon>
        <taxon>Bacillota</taxon>
        <taxon>Bacilli</taxon>
        <taxon>Bacillales</taxon>
        <taxon>Bacillaceae</taxon>
        <taxon>Bacillus</taxon>
        <taxon>Bacillus cereus group</taxon>
    </lineage>
</organism>
<dbReference type="AlphaFoldDB" id="A0A9X6WR05"/>
<dbReference type="Proteomes" id="UP000224003">
    <property type="component" value="Unassembled WGS sequence"/>
</dbReference>
<dbReference type="EMBL" id="NUVX01000009">
    <property type="protein sequence ID" value="PFJ42607.1"/>
    <property type="molecule type" value="Genomic_DNA"/>
</dbReference>
<feature type="region of interest" description="Disordered" evidence="2">
    <location>
        <begin position="233"/>
        <end position="279"/>
    </location>
</feature>
<reference evidence="4 5" key="1">
    <citation type="submission" date="2017-09" db="EMBL/GenBank/DDBJ databases">
        <title>Large-scale bioinformatics analysis of Bacillus genomes uncovers conserved roles of natural products in bacterial physiology.</title>
        <authorList>
            <consortium name="Agbiome Team Llc"/>
            <person name="Bleich R.M."/>
            <person name="Grubbs K.J."/>
            <person name="Santa Maria K.C."/>
            <person name="Allen S.E."/>
            <person name="Farag S."/>
            <person name="Shank E.A."/>
            <person name="Bowers A."/>
        </authorList>
    </citation>
    <scope>NUCLEOTIDE SEQUENCE [LARGE SCALE GENOMIC DNA]</scope>
    <source>
        <strain evidence="4 5">AFS085496</strain>
    </source>
</reference>
<dbReference type="InterPro" id="IPR051465">
    <property type="entry name" value="Cell_Envelope_Struct_Comp"/>
</dbReference>
<feature type="domain" description="SLH" evidence="3">
    <location>
        <begin position="55"/>
        <end position="115"/>
    </location>
</feature>
<proteinExistence type="predicted"/>
<accession>A0A9X6WR05</accession>
<dbReference type="PROSITE" id="PS51272">
    <property type="entry name" value="SLH"/>
    <property type="match status" value="3"/>
</dbReference>
<evidence type="ECO:0000259" key="3">
    <source>
        <dbReference type="PROSITE" id="PS51272"/>
    </source>
</evidence>
<dbReference type="PANTHER" id="PTHR43308:SF1">
    <property type="entry name" value="OUTER MEMBRANE PROTEIN ALPHA"/>
    <property type="match status" value="1"/>
</dbReference>
<protein>
    <submittedName>
        <fullName evidence="4">Cell surface protein</fullName>
    </submittedName>
</protein>
<evidence type="ECO:0000256" key="1">
    <source>
        <dbReference type="ARBA" id="ARBA00022729"/>
    </source>
</evidence>
<comment type="caution">
    <text evidence="4">The sequence shown here is derived from an EMBL/GenBank/DDBJ whole genome shotgun (WGS) entry which is preliminary data.</text>
</comment>
<dbReference type="Pfam" id="PF00395">
    <property type="entry name" value="SLH"/>
    <property type="match status" value="3"/>
</dbReference>
<gene>
    <name evidence="4" type="ORF">COJ15_05865</name>
</gene>
<keyword evidence="1" id="KW-0732">Signal</keyword>
<evidence type="ECO:0000313" key="4">
    <source>
        <dbReference type="EMBL" id="PFJ42607.1"/>
    </source>
</evidence>
<evidence type="ECO:0000313" key="5">
    <source>
        <dbReference type="Proteomes" id="UP000224003"/>
    </source>
</evidence>
<evidence type="ECO:0000256" key="2">
    <source>
        <dbReference type="SAM" id="MobiDB-lite"/>
    </source>
</evidence>
<feature type="domain" description="SLH" evidence="3">
    <location>
        <begin position="116"/>
        <end position="179"/>
    </location>
</feature>
<feature type="domain" description="SLH" evidence="3">
    <location>
        <begin position="180"/>
        <end position="238"/>
    </location>
</feature>
<dbReference type="InterPro" id="IPR001119">
    <property type="entry name" value="SLH_dom"/>
</dbReference>
<dbReference type="RefSeq" id="WP_098516889.1">
    <property type="nucleotide sequence ID" value="NZ_NUVX01000009.1"/>
</dbReference>
<sequence>MFKLGTIKETMKKLIYLEEQTMTNKFLKTATALTIMGTSLLGAGAFTAKAADNTDSLKFNDVPANHWSTKAIYDLTNRKVVQGYGNNIFGFGDNVTRGQVARMIYMYVKPADADASFKNPFTDIKGHLFEKEILALAKAGLVNGFGDGKYGPDDILTREQMAQVLTNAFKFKATKTTKFADVDKNSWSYGAISALEENGVTIGTGDNMYSPKMFVTREAYSQFLYNSINAVEKETKPEVKPDPKPETKPEEKPEVKPDPKPETKPEEKPETKPELPKGLDASLVAEDFSYYPESLNTPVVQKQLSQEAQGILKGINSKYNTNLQYKDPVHIVDKNMYLPEGSIGAQFSVAGSPDDFKILFLDNNKATVELAKKWTTLLNGLNLDKEIQETVDAKTINNYQKGNYKIRIGQSMTEHTMYINVQPK</sequence>
<name>A0A9X6WR05_BACTU</name>